<sequence length="18" mass="1941">MSTTWCCGLTSTRAATHN</sequence>
<keyword evidence="2" id="KW-1185">Reference proteome</keyword>
<protein>
    <submittedName>
        <fullName evidence="1">Uncharacterized protein</fullName>
    </submittedName>
</protein>
<name>A0A699ZAP1_HAELA</name>
<gene>
    <name evidence="1" type="ORF">HaLaN_16668</name>
</gene>
<proteinExistence type="predicted"/>
<accession>A0A699ZAP1</accession>
<dbReference type="Proteomes" id="UP000485058">
    <property type="component" value="Unassembled WGS sequence"/>
</dbReference>
<reference evidence="1 2" key="1">
    <citation type="submission" date="2020-02" db="EMBL/GenBank/DDBJ databases">
        <title>Draft genome sequence of Haematococcus lacustris strain NIES-144.</title>
        <authorList>
            <person name="Morimoto D."/>
            <person name="Nakagawa S."/>
            <person name="Yoshida T."/>
            <person name="Sawayama S."/>
        </authorList>
    </citation>
    <scope>NUCLEOTIDE SEQUENCE [LARGE SCALE GENOMIC DNA]</scope>
    <source>
        <strain evidence="1 2">NIES-144</strain>
    </source>
</reference>
<dbReference type="EMBL" id="BLLF01001502">
    <property type="protein sequence ID" value="GFH19683.1"/>
    <property type="molecule type" value="Genomic_DNA"/>
</dbReference>
<comment type="caution">
    <text evidence="1">The sequence shown here is derived from an EMBL/GenBank/DDBJ whole genome shotgun (WGS) entry which is preliminary data.</text>
</comment>
<dbReference type="AlphaFoldDB" id="A0A699ZAP1"/>
<organism evidence="1 2">
    <name type="scientific">Haematococcus lacustris</name>
    <name type="common">Green alga</name>
    <name type="synonym">Haematococcus pluvialis</name>
    <dbReference type="NCBI Taxonomy" id="44745"/>
    <lineage>
        <taxon>Eukaryota</taxon>
        <taxon>Viridiplantae</taxon>
        <taxon>Chlorophyta</taxon>
        <taxon>core chlorophytes</taxon>
        <taxon>Chlorophyceae</taxon>
        <taxon>CS clade</taxon>
        <taxon>Chlamydomonadales</taxon>
        <taxon>Haematococcaceae</taxon>
        <taxon>Haematococcus</taxon>
    </lineage>
</organism>
<evidence type="ECO:0000313" key="1">
    <source>
        <dbReference type="EMBL" id="GFH19683.1"/>
    </source>
</evidence>
<evidence type="ECO:0000313" key="2">
    <source>
        <dbReference type="Proteomes" id="UP000485058"/>
    </source>
</evidence>
<feature type="non-terminal residue" evidence="1">
    <location>
        <position position="18"/>
    </location>
</feature>